<gene>
    <name evidence="1" type="ORF">bcere0026_40150</name>
</gene>
<comment type="caution">
    <text evidence="1">The sequence shown here is derived from an EMBL/GenBank/DDBJ whole genome shotgun (WGS) entry which is preliminary data.</text>
</comment>
<dbReference type="EMBL" id="ACMP01000110">
    <property type="protein sequence ID" value="EEL69053.1"/>
    <property type="molecule type" value="Genomic_DNA"/>
</dbReference>
<organism evidence="1">
    <name type="scientific">Bacillus mycoides</name>
    <dbReference type="NCBI Taxonomy" id="1405"/>
    <lineage>
        <taxon>Bacteria</taxon>
        <taxon>Bacillati</taxon>
        <taxon>Bacillota</taxon>
        <taxon>Bacilli</taxon>
        <taxon>Bacillales</taxon>
        <taxon>Bacillaceae</taxon>
        <taxon>Bacillus</taxon>
        <taxon>Bacillus cereus group</taxon>
    </lineage>
</organism>
<dbReference type="AlphaFoldDB" id="C2XZ81"/>
<evidence type="ECO:0008006" key="2">
    <source>
        <dbReference type="Google" id="ProtNLM"/>
    </source>
</evidence>
<dbReference type="HOGENOM" id="CLU_1933720_0_0_9"/>
<protein>
    <recommendedName>
        <fullName evidence="2">DoxX</fullName>
    </recommendedName>
</protein>
<reference evidence="1" key="1">
    <citation type="journal article" date="2012" name="Genome Res.">
        <title>Genomic characterization of the Bacillus cereus sensu lato species: Backdrop to the evolution of Bacillus anthracis.</title>
        <authorList>
            <person name="Zwick M.E."/>
            <person name="Joseph S.J."/>
            <person name="Didelot X."/>
            <person name="Chen P.E."/>
            <person name="Bishop-Lilly K.A."/>
            <person name="Stewart A.C."/>
            <person name="Willner K."/>
            <person name="Nolan N."/>
            <person name="Lentz S."/>
            <person name="Thomason M.K."/>
            <person name="Sozhamannan S."/>
            <person name="Mateczun A.J."/>
            <person name="Du L."/>
            <person name="Read T.D."/>
        </authorList>
    </citation>
    <scope>NUCLEOTIDE SEQUENCE [LARGE SCALE GENOMIC DNA]</scope>
    <source>
        <strain evidence="1">AH603</strain>
    </source>
</reference>
<accession>C2XZ81</accession>
<sequence length="137" mass="16464">MFKEAEMKYKAQELTLELKEKIQCMENEIERISLELFKEYSYLYIEKNMELSMELVKDKEHPFEVGYYSSVAIAIDEEKEMIGFYNIPIWKCERIFLGMQIQLSIWGSKKVGELVDESCYEIEEELKEQLEEFLVEE</sequence>
<proteinExistence type="predicted"/>
<evidence type="ECO:0000313" key="1">
    <source>
        <dbReference type="EMBL" id="EEL69053.1"/>
    </source>
</evidence>
<dbReference type="Proteomes" id="UP000001753">
    <property type="component" value="Chromosome"/>
</dbReference>
<name>C2XZ81_BACMY</name>